<feature type="region of interest" description="Disordered" evidence="8">
    <location>
        <begin position="1090"/>
        <end position="1113"/>
    </location>
</feature>
<dbReference type="GO" id="GO:0003724">
    <property type="term" value="F:RNA helicase activity"/>
    <property type="evidence" value="ECO:0007669"/>
    <property type="project" value="UniProtKB-EC"/>
</dbReference>
<evidence type="ECO:0008006" key="14">
    <source>
        <dbReference type="Google" id="ProtNLM"/>
    </source>
</evidence>
<dbReference type="Pfam" id="PF00270">
    <property type="entry name" value="DEAD"/>
    <property type="match status" value="1"/>
</dbReference>
<accession>A0AAV5T2E3</accession>
<dbReference type="InterPro" id="IPR021673">
    <property type="entry name" value="RLR_CTR"/>
</dbReference>
<dbReference type="PANTHER" id="PTHR14074">
    <property type="entry name" value="HELICASE WITH DEATH DOMAIN-RELATED"/>
    <property type="match status" value="1"/>
</dbReference>
<evidence type="ECO:0000259" key="10">
    <source>
        <dbReference type="PROSITE" id="PS51194"/>
    </source>
</evidence>
<evidence type="ECO:0000313" key="13">
    <source>
        <dbReference type="Proteomes" id="UP001432027"/>
    </source>
</evidence>
<evidence type="ECO:0000256" key="8">
    <source>
        <dbReference type="SAM" id="MobiDB-lite"/>
    </source>
</evidence>
<dbReference type="InterPro" id="IPR011545">
    <property type="entry name" value="DEAD/DEAH_box_helicase_dom"/>
</dbReference>
<dbReference type="EMBL" id="BTSX01000003">
    <property type="protein sequence ID" value="GMS89245.1"/>
    <property type="molecule type" value="Genomic_DNA"/>
</dbReference>
<feature type="compositionally biased region" description="Basic and acidic residues" evidence="8">
    <location>
        <begin position="171"/>
        <end position="180"/>
    </location>
</feature>
<organism evidence="12 13">
    <name type="scientific">Pristionchus entomophagus</name>
    <dbReference type="NCBI Taxonomy" id="358040"/>
    <lineage>
        <taxon>Eukaryota</taxon>
        <taxon>Metazoa</taxon>
        <taxon>Ecdysozoa</taxon>
        <taxon>Nematoda</taxon>
        <taxon>Chromadorea</taxon>
        <taxon>Rhabditida</taxon>
        <taxon>Rhabditina</taxon>
        <taxon>Diplogasteromorpha</taxon>
        <taxon>Diplogasteroidea</taxon>
        <taxon>Neodiplogasteridae</taxon>
        <taxon>Pristionchus</taxon>
    </lineage>
</organism>
<dbReference type="InterPro" id="IPR014001">
    <property type="entry name" value="Helicase_ATP-bd"/>
</dbReference>
<comment type="caution">
    <text evidence="12">The sequence shown here is derived from an EMBL/GenBank/DDBJ whole genome shotgun (WGS) entry which is preliminary data.</text>
</comment>
<dbReference type="SUPFAM" id="SSF52540">
    <property type="entry name" value="P-loop containing nucleoside triphosphate hydrolases"/>
    <property type="match status" value="1"/>
</dbReference>
<reference evidence="12" key="1">
    <citation type="submission" date="2023-10" db="EMBL/GenBank/DDBJ databases">
        <title>Genome assembly of Pristionchus species.</title>
        <authorList>
            <person name="Yoshida K."/>
            <person name="Sommer R.J."/>
        </authorList>
    </citation>
    <scope>NUCLEOTIDE SEQUENCE</scope>
    <source>
        <strain evidence="12">RS0144</strain>
    </source>
</reference>
<keyword evidence="7" id="KW-0175">Coiled coil</keyword>
<dbReference type="GO" id="GO:0003676">
    <property type="term" value="F:nucleic acid binding"/>
    <property type="evidence" value="ECO:0007669"/>
    <property type="project" value="InterPro"/>
</dbReference>
<dbReference type="AlphaFoldDB" id="A0AAV5T2E3"/>
<dbReference type="PANTHER" id="PTHR14074:SF16">
    <property type="entry name" value="ANTIVIRAL INNATE IMMUNE RESPONSE RECEPTOR RIG-I"/>
    <property type="match status" value="1"/>
</dbReference>
<feature type="compositionally biased region" description="Basic and acidic residues" evidence="8">
    <location>
        <begin position="144"/>
        <end position="164"/>
    </location>
</feature>
<dbReference type="Gene3D" id="2.170.150.30">
    <property type="entry name" value="RIG-I-like receptor, C-terminal regulatory domain"/>
    <property type="match status" value="1"/>
</dbReference>
<dbReference type="InterPro" id="IPR038557">
    <property type="entry name" value="RLR_C_sf"/>
</dbReference>
<protein>
    <recommendedName>
        <fullName evidence="14">RNA helicase</fullName>
    </recommendedName>
</protein>
<gene>
    <name evidence="12" type="ORF">PENTCL1PPCAC_11420</name>
</gene>
<feature type="coiled-coil region" evidence="7">
    <location>
        <begin position="707"/>
        <end position="741"/>
    </location>
</feature>
<dbReference type="GO" id="GO:0045087">
    <property type="term" value="P:innate immune response"/>
    <property type="evidence" value="ECO:0007669"/>
    <property type="project" value="UniProtKB-KW"/>
</dbReference>
<dbReference type="PROSITE" id="PS51789">
    <property type="entry name" value="RLR_CTR"/>
    <property type="match status" value="1"/>
</dbReference>
<feature type="domain" description="RLR CTR" evidence="11">
    <location>
        <begin position="924"/>
        <end position="1061"/>
    </location>
</feature>
<dbReference type="InterPro" id="IPR027417">
    <property type="entry name" value="P-loop_NTPase"/>
</dbReference>
<dbReference type="SMART" id="SM00490">
    <property type="entry name" value="HELICc"/>
    <property type="match status" value="1"/>
</dbReference>
<evidence type="ECO:0000259" key="9">
    <source>
        <dbReference type="PROSITE" id="PS51192"/>
    </source>
</evidence>
<dbReference type="InterPro" id="IPR051363">
    <property type="entry name" value="RLR_Helicase"/>
</dbReference>
<evidence type="ECO:0000256" key="7">
    <source>
        <dbReference type="SAM" id="Coils"/>
    </source>
</evidence>
<dbReference type="PROSITE" id="PS51192">
    <property type="entry name" value="HELICASE_ATP_BIND_1"/>
    <property type="match status" value="1"/>
</dbReference>
<evidence type="ECO:0000256" key="4">
    <source>
        <dbReference type="ARBA" id="ARBA00022840"/>
    </source>
</evidence>
<evidence type="ECO:0000256" key="1">
    <source>
        <dbReference type="ARBA" id="ARBA00006866"/>
    </source>
</evidence>
<feature type="region of interest" description="Disordered" evidence="8">
    <location>
        <begin position="140"/>
        <end position="180"/>
    </location>
</feature>
<evidence type="ECO:0000256" key="6">
    <source>
        <dbReference type="ARBA" id="ARBA00049390"/>
    </source>
</evidence>
<keyword evidence="2" id="KW-0399">Innate immunity</keyword>
<sequence length="1113" mass="126828">MAVEEYLPLHKDGEINPDLMSFSKLYVDEIIQKISETYSHSPINKFLEALDATDVEMTKDDVEWLVYALLRSKNGFKELYEFLSEYHPSLLSQMSLRNESGLSKEVVDAFKTFFLKPANDIVMERLNEVVNDIEIDSDVENDEEYRSHDYSKKDETVEDKDMTPDRGMTPESEKSLPEENKAVAEETVAKVVEDEMPYGYVETVLDKIAAVFDPEFAISSLERAYPQLKEVKDPLDTPKNAATMNYAPWARAILRQLPRLPLKDKDDDPKYPTMVFDFAHACENDPNNRVALMYLLPDYQNDLDARNAAYRARAHKGAFKMDMVTEIMKTCRPPDDYAKQRRGQIREYQTTVMPITLREYQKELVGKANMGDNTVVVAPTGSGKTVVAAQIMRHHVMTRKAMKKPYRMVMVVPKIPLVEQQQKQLYQYMSDVVYSTVLHGDMMFEEQNKMEKLLCAELIVMTPQILINLLESMRAKERLFVSDMTLLILDECHHCCSNHPYAQLMSIIRACQYDKPQIVGLTASLGVGKSGSLDANSAHEHVVGLLSRMTATSISTVNIYEKELQSHVQLPVDAIIEVKRAENSSMLFTSKIRDYMNGINKVIRVHLQAMSKPGNDSGALIPLSLVKTAVDYNETEKYGGRIEAIKQAIRMMTSGSLKAELNMALDILKVCIMAWGMNDLLPSSKVWPMMKVEMNHLRVRNKDNRFVKEFDNNYMEALERFKEEEDDSEMLTKLRKELEEQFKKNGSSKVIIFVGTRELSQCLSEYINDRRDILRLGDGRECGFIISSKARGVGTVSQTPEYQKAALKKFRDNKLAVLVSTTVAEEGLDVPECNLIIKYNMTGNVISLTQQRGRARAKDSRSVLIALSGSVKKRELENANAEKMMNHVVKKINAEGEAKLKDAIKKMMAWMKQVEERDEAEAKKKEQALQSKSFLVSCVGCGQPLCDSGYIKNGLSHYFVCYEDIWKVVDIDYADTKGKFIDQVTTVVGKVKCKGAEGSCGADLGKVVRYQSCYLPALKCMSLQLKDKRTHQDVELSSSKNKNWNEVRETHFFISKINEIDLNRMMKALCEQNEEIFLLLESRCQEIQKKTKRDALRKYEDNKGQDERGAESD</sequence>
<evidence type="ECO:0000256" key="3">
    <source>
        <dbReference type="ARBA" id="ARBA00022741"/>
    </source>
</evidence>
<dbReference type="Pfam" id="PF00271">
    <property type="entry name" value="Helicase_C"/>
    <property type="match status" value="1"/>
</dbReference>
<dbReference type="SMART" id="SM00487">
    <property type="entry name" value="DEXDc"/>
    <property type="match status" value="1"/>
</dbReference>
<comment type="similarity">
    <text evidence="1">Belongs to the helicase family. RLR subfamily.</text>
</comment>
<evidence type="ECO:0000256" key="5">
    <source>
        <dbReference type="ARBA" id="ARBA00022859"/>
    </source>
</evidence>
<keyword evidence="4" id="KW-0067">ATP-binding</keyword>
<keyword evidence="5" id="KW-0391">Immunity</keyword>
<dbReference type="Gene3D" id="3.40.50.300">
    <property type="entry name" value="P-loop containing nucleotide triphosphate hydrolases"/>
    <property type="match status" value="2"/>
</dbReference>
<dbReference type="Pfam" id="PF11648">
    <property type="entry name" value="RIG-I_C-RD"/>
    <property type="match status" value="1"/>
</dbReference>
<dbReference type="GO" id="GO:0005737">
    <property type="term" value="C:cytoplasm"/>
    <property type="evidence" value="ECO:0007669"/>
    <property type="project" value="TreeGrafter"/>
</dbReference>
<keyword evidence="13" id="KW-1185">Reference proteome</keyword>
<evidence type="ECO:0000313" key="12">
    <source>
        <dbReference type="EMBL" id="GMS89245.1"/>
    </source>
</evidence>
<feature type="domain" description="Helicase C-terminal" evidence="10">
    <location>
        <begin position="730"/>
        <end position="908"/>
    </location>
</feature>
<proteinExistence type="inferred from homology"/>
<dbReference type="Gene3D" id="1.20.1320.30">
    <property type="match status" value="1"/>
</dbReference>
<comment type="catalytic activity">
    <reaction evidence="6">
        <text>ATP + H2O = ADP + phosphate + H(+)</text>
        <dbReference type="Rhea" id="RHEA:13065"/>
        <dbReference type="ChEBI" id="CHEBI:15377"/>
        <dbReference type="ChEBI" id="CHEBI:15378"/>
        <dbReference type="ChEBI" id="CHEBI:30616"/>
        <dbReference type="ChEBI" id="CHEBI:43474"/>
        <dbReference type="ChEBI" id="CHEBI:456216"/>
        <dbReference type="EC" id="3.6.4.13"/>
    </reaction>
    <physiologicalReaction direction="left-to-right" evidence="6">
        <dbReference type="Rhea" id="RHEA:13066"/>
    </physiologicalReaction>
</comment>
<evidence type="ECO:0000259" key="11">
    <source>
        <dbReference type="PROSITE" id="PS51789"/>
    </source>
</evidence>
<name>A0AAV5T2E3_9BILA</name>
<dbReference type="GO" id="GO:0005524">
    <property type="term" value="F:ATP binding"/>
    <property type="evidence" value="ECO:0007669"/>
    <property type="project" value="UniProtKB-KW"/>
</dbReference>
<dbReference type="PROSITE" id="PS51194">
    <property type="entry name" value="HELICASE_CTER"/>
    <property type="match status" value="1"/>
</dbReference>
<feature type="domain" description="Helicase ATP-binding" evidence="9">
    <location>
        <begin position="365"/>
        <end position="543"/>
    </location>
</feature>
<dbReference type="Proteomes" id="UP001432027">
    <property type="component" value="Unassembled WGS sequence"/>
</dbReference>
<dbReference type="InterPro" id="IPR001650">
    <property type="entry name" value="Helicase_C-like"/>
</dbReference>
<keyword evidence="3" id="KW-0547">Nucleotide-binding</keyword>
<evidence type="ECO:0000256" key="2">
    <source>
        <dbReference type="ARBA" id="ARBA00022588"/>
    </source>
</evidence>